<dbReference type="OrthoDB" id="10400748at2759"/>
<evidence type="ECO:0000256" key="1">
    <source>
        <dbReference type="SAM" id="MobiDB-lite"/>
    </source>
</evidence>
<accession>A0A1Q9CEK1</accession>
<dbReference type="EMBL" id="LSRX01001289">
    <property type="protein sequence ID" value="OLP81341.1"/>
    <property type="molecule type" value="Genomic_DNA"/>
</dbReference>
<gene>
    <name evidence="4" type="ORF">AK812_SmicGene38134</name>
</gene>
<protein>
    <recommendedName>
        <fullName evidence="3">Reverse transcriptase domain-containing protein</fullName>
    </recommendedName>
</protein>
<dbReference type="Gene3D" id="3.10.10.10">
    <property type="entry name" value="HIV Type 1 Reverse Transcriptase, subunit A, domain 1"/>
    <property type="match status" value="1"/>
</dbReference>
<dbReference type="Gene3D" id="3.30.70.270">
    <property type="match status" value="1"/>
</dbReference>
<dbReference type="InterPro" id="IPR043128">
    <property type="entry name" value="Rev_trsase/Diguanyl_cyclase"/>
</dbReference>
<feature type="domain" description="Reverse transcriptase" evidence="3">
    <location>
        <begin position="1925"/>
        <end position="2048"/>
    </location>
</feature>
<evidence type="ECO:0000313" key="5">
    <source>
        <dbReference type="Proteomes" id="UP000186817"/>
    </source>
</evidence>
<dbReference type="PANTHER" id="PTHR33050">
    <property type="entry name" value="REVERSE TRANSCRIPTASE DOMAIN-CONTAINING PROTEIN"/>
    <property type="match status" value="1"/>
</dbReference>
<dbReference type="PANTHER" id="PTHR33050:SF7">
    <property type="entry name" value="RIBONUCLEASE H"/>
    <property type="match status" value="1"/>
</dbReference>
<feature type="compositionally biased region" description="Low complexity" evidence="1">
    <location>
        <begin position="555"/>
        <end position="573"/>
    </location>
</feature>
<reference evidence="4 5" key="1">
    <citation type="submission" date="2016-02" db="EMBL/GenBank/DDBJ databases">
        <title>Genome analysis of coral dinoflagellate symbionts highlights evolutionary adaptations to a symbiotic lifestyle.</title>
        <authorList>
            <person name="Aranda M."/>
            <person name="Li Y."/>
            <person name="Liew Y.J."/>
            <person name="Baumgarten S."/>
            <person name="Simakov O."/>
            <person name="Wilson M."/>
            <person name="Piel J."/>
            <person name="Ashoor H."/>
            <person name="Bougouffa S."/>
            <person name="Bajic V.B."/>
            <person name="Ryu T."/>
            <person name="Ravasi T."/>
            <person name="Bayer T."/>
            <person name="Micklem G."/>
            <person name="Kim H."/>
            <person name="Bhak J."/>
            <person name="Lajeunesse T.C."/>
            <person name="Voolstra C.R."/>
        </authorList>
    </citation>
    <scope>NUCLEOTIDE SEQUENCE [LARGE SCALE GENOMIC DNA]</scope>
    <source>
        <strain evidence="4 5">CCMP2467</strain>
    </source>
</reference>
<dbReference type="Proteomes" id="UP000186817">
    <property type="component" value="Unassembled WGS sequence"/>
</dbReference>
<name>A0A1Q9CEK1_SYMMI</name>
<keyword evidence="2" id="KW-0472">Membrane</keyword>
<organism evidence="4 5">
    <name type="scientific">Symbiodinium microadriaticum</name>
    <name type="common">Dinoflagellate</name>
    <name type="synonym">Zooxanthella microadriatica</name>
    <dbReference type="NCBI Taxonomy" id="2951"/>
    <lineage>
        <taxon>Eukaryota</taxon>
        <taxon>Sar</taxon>
        <taxon>Alveolata</taxon>
        <taxon>Dinophyceae</taxon>
        <taxon>Suessiales</taxon>
        <taxon>Symbiodiniaceae</taxon>
        <taxon>Symbiodinium</taxon>
    </lineage>
</organism>
<keyword evidence="2" id="KW-1133">Transmembrane helix</keyword>
<comment type="caution">
    <text evidence="4">The sequence shown here is derived from an EMBL/GenBank/DDBJ whole genome shotgun (WGS) entry which is preliminary data.</text>
</comment>
<sequence>MHSARVPPPPAPPLAFHSTHHSIDTDAATLLSLYAERKNVDCVNFLNSLPLFLPGAQLLHLSQQLRTAIEILQSEAINAASALECRFGFSDSMLYPLAVLLEATAIASGMPAIFYIDTVHGLVNSLFHRRLCVNLGKFPESRSRYWFSGTGNVGDGKSPAVKPIVALLDSVLEERSHLCVGAAADRFHYQQSGTTAAAVDKLRHCEGYLTVHADEAGRCLCPKFAAGGETDVSKFVDLTHFFDAAHGGEFSHTNKLERQRYLGKKRCSDPKGPVPADMELHIKHTNVHFLFLHQEHHFSNFFAQAAATRPTGLAQRFLFSFGAYENPGHQDHHGFFEQIAAPLLSRLFELTLTRYGPRIPAAEDLTFQVSEAQESVVAALSETLAVFARSSGRSAFRSALPKSLYWLGSSILTNHVLEQLWPHVLADTALFLRILRGCSTRSVTVESCCRCDLWLKCEIRHRSAAAVDMLQQFWQLSFDLNLGVLHGDLRKDPLGCFLRKHHLSCLHDTARAWLVRHRIPLENWNLYPVEPNEVHQQPTTAANRKRWDFMEDSSAAAKSPAVPTSSTPVATSSQGNRDDAKSHSPLPPDTISDPVRSQGDVARHLAMHAACKHFRHRIHYSHYDATKFTFRVLCLEGSALCPYQVSATYFRQPAGYKAGTLLLTAVGEHNGHEGSARSGKVFTNAQEAAALAFLADGGRSPKLLHQKLSTDCPGAHLPDMRQLTQWLHRAKSTAAAGAAKPEPIDRNRVTPLAVELSQWNRDSASTASLADLCTFQDHIRLDSDDVFVPFVCRGMFQTMRRWSGSVVCLVVDVKMKVLEHGRGVATASLLTKTGLRNTRLSEGRKQGKACASRPFPLVQAVVGSESHDLMVSFFRLLCDVWDTHAAHCVPLCDHVVQVHKDFAPGLESARSACFPRSRACDDFYHFSQKHKELESRLLQTDLVAGKFQKMHLAWLQALLASLRLLPRISIFDACWRGLLVRLQEMDETVVSAYLDRTYTMEVPESLLGDPQEYLLEQRFAGVAGTGCGSNPAEAIHSAWQSKLDSVGGRAPLAEVLGVMQNLYADHWASNFEWESEASLSLEAVDIDPTHLQGVQTLNAVHRSPATELFRSHTELSPSYFIYDIDTDLSIVAVRMSCYASILSEDTAKNGVQLLVCAPTQVPQFLEDAHVLRPTESGLAFQYGPCKKLFDNIAYVTVQRTKLTCTCLAHALWRGCEHVLLCRSLTFSHREADFSLENVRLSKPRGRPPGSRVKGAGKGKSQPNAAPKKVRKPGKVIRELSCSSKGIDKQKVGIPLVYMTDGSSSAPGYSSSPSAHWLLVTDSRTILMFVQAGRSQASYFNAGARAGSQSGVCNFTFQHELLVKYVNLFLRTVFSEATWTSFCISHNEFAHLHSDFNFPGSLNYTCSLGPFDQGRLWVQLPAECLPHLERVPPPDSAADSSLRGVLVSTRRSGFSFDGRLPHCSEPWSGDRWVITAYTSATWRSLSGVDLKRLADLHFPMPDKEVSPHNQVLGPAPALPSPPEILDLQKVQGNLFVELFTGSSRPLSAAFCKLAHRCKLRKGPGPKPLRTPTHMDGVPGLSSADKARLELSSQLMSRAVELAHATVRAGGHYTFENPANSMIWDEPAVRLLLQKSNSDVIIVSACAYSWDIYKRWAFASTFRDMQQLAADCRHPEGSHAQVAGILDSAGGFLSQQTSEFPELLAAKYVSSALPLFQKSENPVDVALDQLLQLLPTKGQFDPPFAHQDGAGIFSVPDWSFPPLGSVDKLGQVRQALMSKLFAMKAPLRLREHVASKAEQPLFSDQEDIPPSRVFIPLGNGSAPLPDQLLVHNSNWKGARDNAEVLESLIQEELANDYIEEVPLEEARRRWEHVAVGKRIVVIVPEKNPRLTVDETISGVNPACSIPERYNLPGLSDLQAGYPLRGPASALGVFSLDVKAAHKSILLRERDRGLAGITFQDRTFFYRVMPFGMSCSAYWWQRLSGFLVRTWHSLTWLSHFLSMYVDDLLLAMQTGVLGISACLILAFAAVFGVRLSWPKLQLGSSVVWIGWSLNCRAGTVQVTAAKKEKLSRVLRPLLGEGRVELRDLQKALGLLQWLTQLHVELRPWLSVLYDDATRPPATSYSIDPAYWTQLHACLSDALVFITVPPGTAIPPWVQS</sequence>
<feature type="region of interest" description="Disordered" evidence="1">
    <location>
        <begin position="1240"/>
        <end position="1273"/>
    </location>
</feature>
<proteinExistence type="predicted"/>
<dbReference type="InterPro" id="IPR000477">
    <property type="entry name" value="RT_dom"/>
</dbReference>
<dbReference type="InterPro" id="IPR052055">
    <property type="entry name" value="Hepadnavirus_pol/RT"/>
</dbReference>
<evidence type="ECO:0000256" key="2">
    <source>
        <dbReference type="SAM" id="Phobius"/>
    </source>
</evidence>
<keyword evidence="2" id="KW-0812">Transmembrane</keyword>
<keyword evidence="5" id="KW-1185">Reference proteome</keyword>
<evidence type="ECO:0000259" key="3">
    <source>
        <dbReference type="Pfam" id="PF00078"/>
    </source>
</evidence>
<feature type="transmembrane region" description="Helical" evidence="2">
    <location>
        <begin position="2005"/>
        <end position="2030"/>
    </location>
</feature>
<evidence type="ECO:0000313" key="4">
    <source>
        <dbReference type="EMBL" id="OLP81341.1"/>
    </source>
</evidence>
<dbReference type="Pfam" id="PF00078">
    <property type="entry name" value="RVT_1"/>
    <property type="match status" value="1"/>
</dbReference>
<dbReference type="InterPro" id="IPR043502">
    <property type="entry name" value="DNA/RNA_pol_sf"/>
</dbReference>
<feature type="region of interest" description="Disordered" evidence="1">
    <location>
        <begin position="555"/>
        <end position="596"/>
    </location>
</feature>
<dbReference type="SUPFAM" id="SSF56672">
    <property type="entry name" value="DNA/RNA polymerases"/>
    <property type="match status" value="1"/>
</dbReference>